<dbReference type="GO" id="GO:0006412">
    <property type="term" value="P:translation"/>
    <property type="evidence" value="ECO:0007669"/>
    <property type="project" value="UniProtKB-UniRule"/>
</dbReference>
<comment type="function">
    <text evidence="5">Forms part of the polypeptide exit tunnel.</text>
</comment>
<dbReference type="AlphaFoldDB" id="A0A160T550"/>
<evidence type="ECO:0000256" key="1">
    <source>
        <dbReference type="ARBA" id="ARBA00010528"/>
    </source>
</evidence>
<dbReference type="PANTHER" id="PTHR10746">
    <property type="entry name" value="50S RIBOSOMAL PROTEIN L4"/>
    <property type="match status" value="1"/>
</dbReference>
<evidence type="ECO:0000256" key="5">
    <source>
        <dbReference type="HAMAP-Rule" id="MF_01328"/>
    </source>
</evidence>
<dbReference type="Proteomes" id="UP000215027">
    <property type="component" value="Chromosome I"/>
</dbReference>
<dbReference type="GO" id="GO:0019843">
    <property type="term" value="F:rRNA binding"/>
    <property type="evidence" value="ECO:0007669"/>
    <property type="project" value="UniProtKB-UniRule"/>
</dbReference>
<keyword evidence="5" id="KW-0699">rRNA-binding</keyword>
<dbReference type="InterPro" id="IPR013005">
    <property type="entry name" value="Ribosomal_uL4-like"/>
</dbReference>
<dbReference type="EMBL" id="LN890655">
    <property type="protein sequence ID" value="CUS05316.2"/>
    <property type="molecule type" value="Genomic_DNA"/>
</dbReference>
<comment type="similarity">
    <text evidence="1 5">Belongs to the universal ribosomal protein uL4 family.</text>
</comment>
<dbReference type="Pfam" id="PF00573">
    <property type="entry name" value="Ribosomal_L4"/>
    <property type="match status" value="1"/>
</dbReference>
<gene>
    <name evidence="5 6" type="primary">rplD</name>
    <name evidence="6" type="ORF">CFX0092_A3438</name>
</gene>
<dbReference type="HAMAP" id="MF_01328_B">
    <property type="entry name" value="Ribosomal_uL4_B"/>
    <property type="match status" value="1"/>
</dbReference>
<accession>A0A160T550</accession>
<dbReference type="KEGG" id="pbf:CFX0092_A3438"/>
<organism evidence="6 7">
    <name type="scientific">Candidatus Promineifilum breve</name>
    <dbReference type="NCBI Taxonomy" id="1806508"/>
    <lineage>
        <taxon>Bacteria</taxon>
        <taxon>Bacillati</taxon>
        <taxon>Chloroflexota</taxon>
        <taxon>Ardenticatenia</taxon>
        <taxon>Candidatus Promineifilales</taxon>
        <taxon>Candidatus Promineifilaceae</taxon>
        <taxon>Candidatus Promineifilum</taxon>
    </lineage>
</organism>
<evidence type="ECO:0000256" key="4">
    <source>
        <dbReference type="ARBA" id="ARBA00035244"/>
    </source>
</evidence>
<comment type="function">
    <text evidence="5">One of the primary rRNA binding proteins, this protein initially binds near the 5'-end of the 23S rRNA. It is important during the early stages of 50S assembly. It makes multiple contacts with different domains of the 23S rRNA in the assembled 50S subunit and ribosome.</text>
</comment>
<dbReference type="PANTHER" id="PTHR10746:SF6">
    <property type="entry name" value="LARGE RIBOSOMAL SUBUNIT PROTEIN UL4M"/>
    <property type="match status" value="1"/>
</dbReference>
<comment type="subunit">
    <text evidence="5">Part of the 50S ribosomal subunit.</text>
</comment>
<keyword evidence="5" id="KW-0694">RNA-binding</keyword>
<sequence length="223" mass="24654">MELPVYNMAGEQVSTFELPATIFEANINRDLMHQALVRQLANKRLGTHKAKTRSEVNRTTAKVYRQKGTGRARHGSRKAPIFVGGGVVHGPLPRKYTKQMPRKMRRAALCSALSVKAEQGDIVLLDQISMDAPKTKHIAGMMKSLTNGESVLLLLADRNEIVEKSARNLTDVKTLRANYLNIRDLLGYSKIVMPLAALDVVSGFLEQEAGDEWVDAEDATVEA</sequence>
<dbReference type="GO" id="GO:0003735">
    <property type="term" value="F:structural constituent of ribosome"/>
    <property type="evidence" value="ECO:0007669"/>
    <property type="project" value="InterPro"/>
</dbReference>
<dbReference type="NCBIfam" id="TIGR03953">
    <property type="entry name" value="rplD_bact"/>
    <property type="match status" value="1"/>
</dbReference>
<keyword evidence="3 5" id="KW-0687">Ribonucleoprotein</keyword>
<dbReference type="OrthoDB" id="9803201at2"/>
<dbReference type="GO" id="GO:0005840">
    <property type="term" value="C:ribosome"/>
    <property type="evidence" value="ECO:0007669"/>
    <property type="project" value="UniProtKB-KW"/>
</dbReference>
<evidence type="ECO:0000256" key="3">
    <source>
        <dbReference type="ARBA" id="ARBA00023274"/>
    </source>
</evidence>
<evidence type="ECO:0000313" key="7">
    <source>
        <dbReference type="Proteomes" id="UP000215027"/>
    </source>
</evidence>
<dbReference type="InterPro" id="IPR002136">
    <property type="entry name" value="Ribosomal_uL4"/>
</dbReference>
<proteinExistence type="inferred from homology"/>
<reference evidence="6" key="1">
    <citation type="submission" date="2016-01" db="EMBL/GenBank/DDBJ databases">
        <authorList>
            <person name="Mcilroy J.S."/>
            <person name="Karst M S."/>
            <person name="Albertsen M."/>
        </authorList>
    </citation>
    <scope>NUCLEOTIDE SEQUENCE</scope>
    <source>
        <strain evidence="6">Cfx-K</strain>
    </source>
</reference>
<protein>
    <recommendedName>
        <fullName evidence="4 5">Large ribosomal subunit protein uL4</fullName>
    </recommendedName>
</protein>
<dbReference type="RefSeq" id="WP_095044544.1">
    <property type="nucleotide sequence ID" value="NZ_LN890655.1"/>
</dbReference>
<evidence type="ECO:0000313" key="6">
    <source>
        <dbReference type="EMBL" id="CUS05316.2"/>
    </source>
</evidence>
<dbReference type="SUPFAM" id="SSF52166">
    <property type="entry name" value="Ribosomal protein L4"/>
    <property type="match status" value="1"/>
</dbReference>
<name>A0A160T550_9CHLR</name>
<dbReference type="Gene3D" id="3.40.1370.10">
    <property type="match status" value="1"/>
</dbReference>
<keyword evidence="2 5" id="KW-0689">Ribosomal protein</keyword>
<evidence type="ECO:0000256" key="2">
    <source>
        <dbReference type="ARBA" id="ARBA00022980"/>
    </source>
</evidence>
<keyword evidence="7" id="KW-1185">Reference proteome</keyword>
<dbReference type="InterPro" id="IPR023574">
    <property type="entry name" value="Ribosomal_uL4_dom_sf"/>
</dbReference>
<dbReference type="GO" id="GO:1990904">
    <property type="term" value="C:ribonucleoprotein complex"/>
    <property type="evidence" value="ECO:0007669"/>
    <property type="project" value="UniProtKB-KW"/>
</dbReference>